<evidence type="ECO:0000256" key="2">
    <source>
        <dbReference type="SAM" id="Phobius"/>
    </source>
</evidence>
<feature type="compositionally biased region" description="Pro residues" evidence="1">
    <location>
        <begin position="42"/>
        <end position="52"/>
    </location>
</feature>
<dbReference type="Proteomes" id="UP000198348">
    <property type="component" value="Unassembled WGS sequence"/>
</dbReference>
<reference evidence="3 4" key="1">
    <citation type="submission" date="2017-06" db="EMBL/GenBank/DDBJ databases">
        <authorList>
            <person name="Kim H.J."/>
            <person name="Triplett B.A."/>
        </authorList>
    </citation>
    <scope>NUCLEOTIDE SEQUENCE [LARGE SCALE GENOMIC DNA]</scope>
    <source>
        <strain evidence="3 4">DSM 45207</strain>
    </source>
</reference>
<dbReference type="EMBL" id="FZNW01000015">
    <property type="protein sequence ID" value="SNR70474.1"/>
    <property type="molecule type" value="Genomic_DNA"/>
</dbReference>
<protein>
    <submittedName>
        <fullName evidence="3">Uncharacterized protein</fullName>
    </submittedName>
</protein>
<keyword evidence="2" id="KW-0812">Transmembrane</keyword>
<feature type="transmembrane region" description="Helical" evidence="2">
    <location>
        <begin position="192"/>
        <end position="214"/>
    </location>
</feature>
<keyword evidence="4" id="KW-1185">Reference proteome</keyword>
<evidence type="ECO:0000313" key="3">
    <source>
        <dbReference type="EMBL" id="SNR70474.1"/>
    </source>
</evidence>
<evidence type="ECO:0000256" key="1">
    <source>
        <dbReference type="SAM" id="MobiDB-lite"/>
    </source>
</evidence>
<feature type="region of interest" description="Disordered" evidence="1">
    <location>
        <begin position="146"/>
        <end position="170"/>
    </location>
</feature>
<organism evidence="3 4">
    <name type="scientific">Haloechinothrix alba</name>
    <dbReference type="NCBI Taxonomy" id="664784"/>
    <lineage>
        <taxon>Bacteria</taxon>
        <taxon>Bacillati</taxon>
        <taxon>Actinomycetota</taxon>
        <taxon>Actinomycetes</taxon>
        <taxon>Pseudonocardiales</taxon>
        <taxon>Pseudonocardiaceae</taxon>
        <taxon>Haloechinothrix</taxon>
    </lineage>
</organism>
<keyword evidence="2" id="KW-0472">Membrane</keyword>
<feature type="compositionally biased region" description="Low complexity" evidence="1">
    <location>
        <begin position="102"/>
        <end position="119"/>
    </location>
</feature>
<gene>
    <name evidence="3" type="ORF">SAMN06265360_11567</name>
</gene>
<feature type="compositionally biased region" description="Basic and acidic residues" evidence="1">
    <location>
        <begin position="53"/>
        <end position="80"/>
    </location>
</feature>
<feature type="region of interest" description="Disordered" evidence="1">
    <location>
        <begin position="1"/>
        <end position="126"/>
    </location>
</feature>
<accession>A0A238YIL6</accession>
<sequence>MGSLRPQHGHLGHSHITTDSRTSGIMGDVVQQPSQPGEDPQQPGPPPGPGEKPPADDHSGHEPGDARPADPHPGDSRPGDSQHGGARPGDALSGDALQPFTPADAAPAGPASPGAGSQGETDPGAALDPEQLRQFQQFQQFQRFQELQRQRGAEAPQHSTDVPPPPVPYGYYPYPPRPPLWRRLLNRFVRRLIYVAVALVGLIIAFNVAFDYVFGSSDDDDRPAEETGGGTYETNPILPTSPREAVRMVYQNIAQGRADLACGRFGDDVQPRFARNMGAADCQAAVESLHQAVTSRNNYAEPTFPRDVDPAPEADTVRISSCEMRVRDGPELGMFTVSRVEQGQWLITDHDPEPDPCPGTESGG</sequence>
<proteinExistence type="predicted"/>
<dbReference type="AlphaFoldDB" id="A0A238YIL6"/>
<evidence type="ECO:0000313" key="4">
    <source>
        <dbReference type="Proteomes" id="UP000198348"/>
    </source>
</evidence>
<name>A0A238YIL6_9PSEU</name>
<feature type="compositionally biased region" description="Low complexity" evidence="1">
    <location>
        <begin position="31"/>
        <end position="41"/>
    </location>
</feature>
<keyword evidence="2" id="KW-1133">Transmembrane helix</keyword>